<dbReference type="PANTHER" id="PTHR32494:SF19">
    <property type="entry name" value="ALLANTOATE DEIMINASE-RELATED"/>
    <property type="match status" value="1"/>
</dbReference>
<dbReference type="SUPFAM" id="SSF53187">
    <property type="entry name" value="Zn-dependent exopeptidases"/>
    <property type="match status" value="1"/>
</dbReference>
<dbReference type="STRING" id="34002.SAMN04489859_103347"/>
<dbReference type="GO" id="GO:0046872">
    <property type="term" value="F:metal ion binding"/>
    <property type="evidence" value="ECO:0007669"/>
    <property type="project" value="UniProtKB-KW"/>
</dbReference>
<dbReference type="RefSeq" id="WP_090615737.1">
    <property type="nucleotide sequence ID" value="NZ_CP067124.1"/>
</dbReference>
<reference evidence="4 5" key="1">
    <citation type="submission" date="2016-10" db="EMBL/GenBank/DDBJ databases">
        <authorList>
            <person name="de Groot N.N."/>
        </authorList>
    </citation>
    <scope>NUCLEOTIDE SEQUENCE [LARGE SCALE GENOMIC DNA]</scope>
    <source>
        <strain evidence="4 5">DSM 8512</strain>
    </source>
</reference>
<dbReference type="OrthoDB" id="9808195at2"/>
<dbReference type="PANTHER" id="PTHR32494">
    <property type="entry name" value="ALLANTOATE DEIMINASE-RELATED"/>
    <property type="match status" value="1"/>
</dbReference>
<protein>
    <submittedName>
        <fullName evidence="4">Peptidase family M28</fullName>
    </submittedName>
</protein>
<evidence type="ECO:0000256" key="2">
    <source>
        <dbReference type="ARBA" id="ARBA00022801"/>
    </source>
</evidence>
<keyword evidence="1" id="KW-0479">Metal-binding</keyword>
<keyword evidence="5" id="KW-1185">Reference proteome</keyword>
<sequence>MNRPTVNASRLLQDLHTLASFGRYQTGVHRPSLSPQDIAARQWFASRLEQAGLSATIDGIGNVIGRKPAGDVRLLAGSHLETVAFGGWLDGALGCVLALEAARILYASGKPLRHNLDVAAFFDEEGHFGSFLTPVR</sequence>
<dbReference type="InterPro" id="IPR007484">
    <property type="entry name" value="Peptidase_M28"/>
</dbReference>
<name>A0A1H8LTV3_9RHOB</name>
<accession>A0A1H8LTV3</accession>
<evidence type="ECO:0000313" key="5">
    <source>
        <dbReference type="Proteomes" id="UP000199054"/>
    </source>
</evidence>
<proteinExistence type="predicted"/>
<dbReference type="GO" id="GO:0016813">
    <property type="term" value="F:hydrolase activity, acting on carbon-nitrogen (but not peptide) bonds, in linear amidines"/>
    <property type="evidence" value="ECO:0007669"/>
    <property type="project" value="InterPro"/>
</dbReference>
<dbReference type="Gene3D" id="3.40.630.10">
    <property type="entry name" value="Zn peptidases"/>
    <property type="match status" value="1"/>
</dbReference>
<organism evidence="4 5">
    <name type="scientific">Paracoccus alcaliphilus</name>
    <dbReference type="NCBI Taxonomy" id="34002"/>
    <lineage>
        <taxon>Bacteria</taxon>
        <taxon>Pseudomonadati</taxon>
        <taxon>Pseudomonadota</taxon>
        <taxon>Alphaproteobacteria</taxon>
        <taxon>Rhodobacterales</taxon>
        <taxon>Paracoccaceae</taxon>
        <taxon>Paracoccus</taxon>
    </lineage>
</organism>
<evidence type="ECO:0000256" key="1">
    <source>
        <dbReference type="ARBA" id="ARBA00022723"/>
    </source>
</evidence>
<evidence type="ECO:0000259" key="3">
    <source>
        <dbReference type="Pfam" id="PF04389"/>
    </source>
</evidence>
<gene>
    <name evidence="4" type="ORF">SAMN04489859_103347</name>
</gene>
<keyword evidence="2" id="KW-0378">Hydrolase</keyword>
<feature type="domain" description="Peptidase M28" evidence="3">
    <location>
        <begin position="62"/>
        <end position="130"/>
    </location>
</feature>
<dbReference type="InterPro" id="IPR010158">
    <property type="entry name" value="Amidase_Cbmase"/>
</dbReference>
<dbReference type="EMBL" id="FODE01000033">
    <property type="protein sequence ID" value="SEO08296.1"/>
    <property type="molecule type" value="Genomic_DNA"/>
</dbReference>
<dbReference type="Proteomes" id="UP000199054">
    <property type="component" value="Unassembled WGS sequence"/>
</dbReference>
<evidence type="ECO:0000313" key="4">
    <source>
        <dbReference type="EMBL" id="SEO08296.1"/>
    </source>
</evidence>
<dbReference type="Pfam" id="PF04389">
    <property type="entry name" value="Peptidase_M28"/>
    <property type="match status" value="1"/>
</dbReference>
<dbReference type="AlphaFoldDB" id="A0A1H8LTV3"/>